<gene>
    <name evidence="2" type="ORF">AWC23_01920</name>
</gene>
<organism evidence="2 3">
    <name type="scientific">Mycobacterium saskatchewanense</name>
    <dbReference type="NCBI Taxonomy" id="220927"/>
    <lineage>
        <taxon>Bacteria</taxon>
        <taxon>Bacillati</taxon>
        <taxon>Actinomycetota</taxon>
        <taxon>Actinomycetes</taxon>
        <taxon>Mycobacteriales</taxon>
        <taxon>Mycobacteriaceae</taxon>
        <taxon>Mycobacterium</taxon>
        <taxon>Mycobacterium simiae complex</taxon>
    </lineage>
</organism>
<feature type="domain" description="DSBA-like thioredoxin" evidence="1">
    <location>
        <begin position="11"/>
        <end position="193"/>
    </location>
</feature>
<sequence>MSEIYYDERYTVLHWYDFVCPFSYIGQARTPLLAEAGFNVVELPFQAHPAMPRGGLPVRPGYGSRHTAIEREAEAVGFELRWPRRIPHSRRALAAAEWVRRHQFDAFDDVRRALFDAHFVRGEDIDDPAVIDRHVGMAGVDVGRLRAALADGSAVAAVAQAEWVGRQAGVDGTPAWMVDGRPIIGLQPAEAFRRLAPATARACW</sequence>
<evidence type="ECO:0000259" key="1">
    <source>
        <dbReference type="Pfam" id="PF01323"/>
    </source>
</evidence>
<dbReference type="Proteomes" id="UP000193387">
    <property type="component" value="Unassembled WGS sequence"/>
</dbReference>
<proteinExistence type="predicted"/>
<dbReference type="InterPro" id="IPR036249">
    <property type="entry name" value="Thioredoxin-like_sf"/>
</dbReference>
<protein>
    <recommendedName>
        <fullName evidence="1">DSBA-like thioredoxin domain-containing protein</fullName>
    </recommendedName>
</protein>
<comment type="caution">
    <text evidence="2">The sequence shown here is derived from an EMBL/GenBank/DDBJ whole genome shotgun (WGS) entry which is preliminary data.</text>
</comment>
<evidence type="ECO:0000313" key="2">
    <source>
        <dbReference type="EMBL" id="ORW66484.1"/>
    </source>
</evidence>
<dbReference type="SUPFAM" id="SSF52833">
    <property type="entry name" value="Thioredoxin-like"/>
    <property type="match status" value="1"/>
</dbReference>
<keyword evidence="3" id="KW-1185">Reference proteome</keyword>
<reference evidence="2 3" key="1">
    <citation type="submission" date="2016-01" db="EMBL/GenBank/DDBJ databases">
        <title>The new phylogeny of the genus Mycobacterium.</title>
        <authorList>
            <person name="Tarcisio F."/>
            <person name="Conor M."/>
            <person name="Antonella G."/>
            <person name="Elisabetta G."/>
            <person name="Giulia F.S."/>
            <person name="Sara T."/>
            <person name="Anna F."/>
            <person name="Clotilde B."/>
            <person name="Roberto B."/>
            <person name="Veronica D.S."/>
            <person name="Fabio R."/>
            <person name="Monica P."/>
            <person name="Olivier J."/>
            <person name="Enrico T."/>
            <person name="Nicola S."/>
        </authorList>
    </citation>
    <scope>NUCLEOTIDE SEQUENCE [LARGE SCALE GENOMIC DNA]</scope>
    <source>
        <strain evidence="2 3">DSM 44616</strain>
    </source>
</reference>
<dbReference type="PANTHER" id="PTHR13887:SF41">
    <property type="entry name" value="THIOREDOXIN SUPERFAMILY PROTEIN"/>
    <property type="match status" value="1"/>
</dbReference>
<evidence type="ECO:0000313" key="3">
    <source>
        <dbReference type="Proteomes" id="UP000193387"/>
    </source>
</evidence>
<name>A0AAJ3TT80_9MYCO</name>
<dbReference type="EMBL" id="LQPR01000067">
    <property type="protein sequence ID" value="ORW66484.1"/>
    <property type="molecule type" value="Genomic_DNA"/>
</dbReference>
<dbReference type="GO" id="GO:0016491">
    <property type="term" value="F:oxidoreductase activity"/>
    <property type="evidence" value="ECO:0007669"/>
    <property type="project" value="InterPro"/>
</dbReference>
<dbReference type="Pfam" id="PF01323">
    <property type="entry name" value="DSBA"/>
    <property type="match status" value="1"/>
</dbReference>
<accession>A0AAJ3TT80</accession>
<dbReference type="Gene3D" id="3.40.30.10">
    <property type="entry name" value="Glutaredoxin"/>
    <property type="match status" value="1"/>
</dbReference>
<dbReference type="RefSeq" id="WP_085257910.1">
    <property type="nucleotide sequence ID" value="NZ_AP022573.1"/>
</dbReference>
<dbReference type="AlphaFoldDB" id="A0AAJ3TT80"/>
<dbReference type="PANTHER" id="PTHR13887">
    <property type="entry name" value="GLUTATHIONE S-TRANSFERASE KAPPA"/>
    <property type="match status" value="1"/>
</dbReference>
<dbReference type="InterPro" id="IPR001853">
    <property type="entry name" value="DSBA-like_thioredoxin_dom"/>
</dbReference>